<dbReference type="InterPro" id="IPR019356">
    <property type="entry name" value="Menorin_dom"/>
</dbReference>
<evidence type="ECO:0000256" key="1">
    <source>
        <dbReference type="ARBA" id="ARBA00044953"/>
    </source>
</evidence>
<dbReference type="PANTHER" id="PTHR21184">
    <property type="entry name" value="MENORIN (DENDRITIC BRANCHING PROTEIN)"/>
    <property type="match status" value="1"/>
</dbReference>
<dbReference type="Pfam" id="PF10223">
    <property type="entry name" value="Menorin_N"/>
    <property type="match status" value="1"/>
</dbReference>
<proteinExistence type="inferred from homology"/>
<evidence type="ECO:0000313" key="4">
    <source>
        <dbReference type="EMBL" id="CAH1099567.1"/>
    </source>
</evidence>
<feature type="signal peptide" evidence="2">
    <location>
        <begin position="1"/>
        <end position="22"/>
    </location>
</feature>
<name>A0A9P0C9P8_9CUCU</name>
<keyword evidence="2" id="KW-0732">Signal</keyword>
<evidence type="ECO:0000313" key="5">
    <source>
        <dbReference type="Proteomes" id="UP001153636"/>
    </source>
</evidence>
<organism evidence="4 5">
    <name type="scientific">Psylliodes chrysocephalus</name>
    <dbReference type="NCBI Taxonomy" id="3402493"/>
    <lineage>
        <taxon>Eukaryota</taxon>
        <taxon>Metazoa</taxon>
        <taxon>Ecdysozoa</taxon>
        <taxon>Arthropoda</taxon>
        <taxon>Hexapoda</taxon>
        <taxon>Insecta</taxon>
        <taxon>Pterygota</taxon>
        <taxon>Neoptera</taxon>
        <taxon>Endopterygota</taxon>
        <taxon>Coleoptera</taxon>
        <taxon>Polyphaga</taxon>
        <taxon>Cucujiformia</taxon>
        <taxon>Chrysomeloidea</taxon>
        <taxon>Chrysomelidae</taxon>
        <taxon>Galerucinae</taxon>
        <taxon>Alticini</taxon>
        <taxon>Psylliodes</taxon>
    </lineage>
</organism>
<evidence type="ECO:0000256" key="2">
    <source>
        <dbReference type="SAM" id="SignalP"/>
    </source>
</evidence>
<protein>
    <recommendedName>
        <fullName evidence="3">Menorin-like domain-containing protein</fullName>
    </recommendedName>
</protein>
<dbReference type="EMBL" id="OV651813">
    <property type="protein sequence ID" value="CAH1099567.1"/>
    <property type="molecule type" value="Genomic_DNA"/>
</dbReference>
<dbReference type="PANTHER" id="PTHR21184:SF6">
    <property type="entry name" value="CONSERVED PLASMA MEMBRANE PROTEIN"/>
    <property type="match status" value="1"/>
</dbReference>
<dbReference type="AlphaFoldDB" id="A0A9P0C9P8"/>
<dbReference type="OrthoDB" id="413402at2759"/>
<keyword evidence="5" id="KW-1185">Reference proteome</keyword>
<evidence type="ECO:0000259" key="3">
    <source>
        <dbReference type="Pfam" id="PF10223"/>
    </source>
</evidence>
<dbReference type="Proteomes" id="UP001153636">
    <property type="component" value="Chromosome 1"/>
</dbReference>
<feature type="chain" id="PRO_5040279563" description="Menorin-like domain-containing protein" evidence="2">
    <location>
        <begin position="23"/>
        <end position="300"/>
    </location>
</feature>
<sequence>MILMREFLVFFSAICFISQVSSIADIAKFFPQISGNLTKVTWANSINTKTIDKILKDDNILMIKAEIELDKKNGLLINDLSLDEFLNKLKQSNTPEKVKVGQGKGANLDFKSIDALTEATKDKGLIANAAKENYPLWLGANILKGPGNLTEDPLDSTKFLTNAQSFPDIVLSLGWVTTNISGGYGYENDDIKAMKKAIGDNHIKNTLNFHVRASLAANSNPQFKSLLQETDTLTIFSGSDDTVDVKKLKATILDIGVDKVFLDVPNDLEEKLRLDLSKSGATDIVISLFNLALCILVVQI</sequence>
<reference evidence="4" key="1">
    <citation type="submission" date="2022-01" db="EMBL/GenBank/DDBJ databases">
        <authorList>
            <person name="King R."/>
        </authorList>
    </citation>
    <scope>NUCLEOTIDE SEQUENCE</scope>
</reference>
<comment type="similarity">
    <text evidence="1">Belongs to the menorin family.</text>
</comment>
<gene>
    <name evidence="4" type="ORF">PSYICH_LOCUS1390</name>
</gene>
<accession>A0A9P0C9P8</accession>
<dbReference type="GO" id="GO:0005615">
    <property type="term" value="C:extracellular space"/>
    <property type="evidence" value="ECO:0007669"/>
    <property type="project" value="TreeGrafter"/>
</dbReference>
<feature type="domain" description="Menorin-like" evidence="3">
    <location>
        <begin position="36"/>
        <end position="268"/>
    </location>
</feature>